<feature type="transmembrane region" description="Helical" evidence="1">
    <location>
        <begin position="184"/>
        <end position="208"/>
    </location>
</feature>
<keyword evidence="1" id="KW-0472">Membrane</keyword>
<feature type="transmembrane region" description="Helical" evidence="1">
    <location>
        <begin position="27"/>
        <end position="47"/>
    </location>
</feature>
<sequence length="265" mass="31941">MFEKYLLDFFKNGLSNWALLRSYQRNFVIFGIVQSTIFLTISIYLVINSRVGILNIFIATYAVQVLVSFAIFIKFFVKRYIFKVFKMELNSDEWYIFKLLLLKKFLFHTKIISKPNKNKKKNEEALDFCIERLEKIIEKEKGNKFSTLFKTYTPILIAFSVPLWTAFNNWMYQKSEFALGQATAYLFSVFLFLFITLIFWIILYHYLIEDMLGWGEQRISHFMEMLHKIKFSLNNSYYLDEFEGEYINELINQIIKEYNLKKIYL</sequence>
<keyword evidence="1" id="KW-1133">Transmembrane helix</keyword>
<reference evidence="2" key="1">
    <citation type="submission" date="2020-08" db="EMBL/GenBank/DDBJ databases">
        <title>Fungal Genomes of the International Space Station.</title>
        <authorList>
            <person name="Seuylemezian A."/>
            <person name="Singh N.K."/>
            <person name="Wood J."/>
            <person name="Venkateswaran K."/>
        </authorList>
    </citation>
    <scope>NUCLEOTIDE SEQUENCE</scope>
    <source>
        <strain evidence="2">I2-B2</strain>
    </source>
</reference>
<dbReference type="Proteomes" id="UP001197806">
    <property type="component" value="Unassembled WGS sequence"/>
</dbReference>
<dbReference type="EMBL" id="JACLPZ010000023">
    <property type="protein sequence ID" value="MBY0038660.1"/>
    <property type="molecule type" value="Genomic_DNA"/>
</dbReference>
<organism evidence="2 3">
    <name type="scientific">Bacillus cereus</name>
    <dbReference type="NCBI Taxonomy" id="1396"/>
    <lineage>
        <taxon>Bacteria</taxon>
        <taxon>Bacillati</taxon>
        <taxon>Bacillota</taxon>
        <taxon>Bacilli</taxon>
        <taxon>Bacillales</taxon>
        <taxon>Bacillaceae</taxon>
        <taxon>Bacillus</taxon>
        <taxon>Bacillus cereus group</taxon>
    </lineage>
</organism>
<evidence type="ECO:0000256" key="1">
    <source>
        <dbReference type="SAM" id="Phobius"/>
    </source>
</evidence>
<proteinExistence type="predicted"/>
<feature type="transmembrane region" description="Helical" evidence="1">
    <location>
        <begin position="53"/>
        <end position="77"/>
    </location>
</feature>
<accession>A0AAW4QZ13</accession>
<comment type="caution">
    <text evidence="2">The sequence shown here is derived from an EMBL/GenBank/DDBJ whole genome shotgun (WGS) entry which is preliminary data.</text>
</comment>
<dbReference type="RefSeq" id="WP_221826123.1">
    <property type="nucleotide sequence ID" value="NZ_JACLPZ010000023.1"/>
</dbReference>
<dbReference type="AlphaFoldDB" id="A0AAW4QZ13"/>
<feature type="transmembrane region" description="Helical" evidence="1">
    <location>
        <begin position="151"/>
        <end position="172"/>
    </location>
</feature>
<evidence type="ECO:0000313" key="3">
    <source>
        <dbReference type="Proteomes" id="UP001197806"/>
    </source>
</evidence>
<gene>
    <name evidence="2" type="ORF">H7U08_19295</name>
</gene>
<protein>
    <submittedName>
        <fullName evidence="2">Uncharacterized protein</fullName>
    </submittedName>
</protein>
<keyword evidence="1" id="KW-0812">Transmembrane</keyword>
<name>A0AAW4QZ13_BACCE</name>
<evidence type="ECO:0000313" key="2">
    <source>
        <dbReference type="EMBL" id="MBY0038660.1"/>
    </source>
</evidence>